<dbReference type="PANTHER" id="PTHR23026:SF90">
    <property type="entry name" value="IODOTYROSINE DEIODINASE 1"/>
    <property type="match status" value="1"/>
</dbReference>
<keyword evidence="2" id="KW-0288">FMN</keyword>
<dbReference type="RefSeq" id="WP_074786805.1">
    <property type="nucleotide sequence ID" value="NZ_FOBO01000011.1"/>
</dbReference>
<dbReference type="Pfam" id="PF00881">
    <property type="entry name" value="Nitroreductase"/>
    <property type="match status" value="1"/>
</dbReference>
<dbReference type="GO" id="GO:0016491">
    <property type="term" value="F:oxidoreductase activity"/>
    <property type="evidence" value="ECO:0007669"/>
    <property type="project" value="UniProtKB-KW"/>
</dbReference>
<dbReference type="Proteomes" id="UP000182160">
    <property type="component" value="Unassembled WGS sequence"/>
</dbReference>
<keyword evidence="1" id="KW-0285">Flavoprotein</keyword>
<dbReference type="InterPro" id="IPR029479">
    <property type="entry name" value="Nitroreductase"/>
</dbReference>
<dbReference type="EMBL" id="FOBO01000011">
    <property type="protein sequence ID" value="SEN04771.1"/>
    <property type="molecule type" value="Genomic_DNA"/>
</dbReference>
<dbReference type="InterPro" id="IPR050627">
    <property type="entry name" value="Nitroreductase/BluB"/>
</dbReference>
<name>A0A1H8DBM4_9RHOB</name>
<dbReference type="AlphaFoldDB" id="A0A1H8DBM4"/>
<keyword evidence="4" id="KW-0472">Membrane</keyword>
<evidence type="ECO:0000313" key="7">
    <source>
        <dbReference type="Proteomes" id="UP000182160"/>
    </source>
</evidence>
<sequence>MTNAYDTLHTILDARRSCRAFLPDPVATDVTEQIIRSAGQAPSWCNAQPWQVTVTRGAETDRFRSALLDAVGNDTPAPDLPWPDSYPGAHGARRRECGLQLYEAVGIARNDRAGRAEQSMQNYHLFGAPHVAIVHSTAALGPYGAMDTGGFITAFMLAATALGVGSIAQASVAAYAPMIRRHFDLPESRLILCAIAFGLPDPDHPANTFRTTRADLDEVLDLRG</sequence>
<accession>A0A1H8DBM4</accession>
<keyword evidence="4" id="KW-0812">Transmembrane</keyword>
<evidence type="ECO:0000256" key="2">
    <source>
        <dbReference type="ARBA" id="ARBA00022643"/>
    </source>
</evidence>
<feature type="transmembrane region" description="Helical" evidence="4">
    <location>
        <begin position="151"/>
        <end position="176"/>
    </location>
</feature>
<feature type="domain" description="Nitroreductase" evidence="5">
    <location>
        <begin position="14"/>
        <end position="198"/>
    </location>
</feature>
<evidence type="ECO:0000313" key="6">
    <source>
        <dbReference type="EMBL" id="SEN04771.1"/>
    </source>
</evidence>
<keyword evidence="4" id="KW-1133">Transmembrane helix</keyword>
<protein>
    <submittedName>
        <fullName evidence="6">Nitroreductase</fullName>
    </submittedName>
</protein>
<keyword evidence="3" id="KW-0560">Oxidoreductase</keyword>
<feature type="transmembrane region" description="Helical" evidence="4">
    <location>
        <begin position="125"/>
        <end position="145"/>
    </location>
</feature>
<dbReference type="CDD" id="cd02136">
    <property type="entry name" value="PnbA_NfnB-like"/>
    <property type="match status" value="1"/>
</dbReference>
<evidence type="ECO:0000256" key="1">
    <source>
        <dbReference type="ARBA" id="ARBA00022630"/>
    </source>
</evidence>
<evidence type="ECO:0000259" key="5">
    <source>
        <dbReference type="Pfam" id="PF00881"/>
    </source>
</evidence>
<evidence type="ECO:0000256" key="4">
    <source>
        <dbReference type="SAM" id="Phobius"/>
    </source>
</evidence>
<dbReference type="PANTHER" id="PTHR23026">
    <property type="entry name" value="NADPH NITROREDUCTASE"/>
    <property type="match status" value="1"/>
</dbReference>
<dbReference type="Gene3D" id="3.40.109.10">
    <property type="entry name" value="NADH Oxidase"/>
    <property type="match status" value="1"/>
</dbReference>
<gene>
    <name evidence="6" type="ORF">SAMN04488077_11171</name>
</gene>
<evidence type="ECO:0000256" key="3">
    <source>
        <dbReference type="ARBA" id="ARBA00023002"/>
    </source>
</evidence>
<organism evidence="6 7">
    <name type="scientific">Roseovarius tolerans</name>
    <dbReference type="NCBI Taxonomy" id="74031"/>
    <lineage>
        <taxon>Bacteria</taxon>
        <taxon>Pseudomonadati</taxon>
        <taxon>Pseudomonadota</taxon>
        <taxon>Alphaproteobacteria</taxon>
        <taxon>Rhodobacterales</taxon>
        <taxon>Roseobacteraceae</taxon>
        <taxon>Roseovarius</taxon>
    </lineage>
</organism>
<proteinExistence type="predicted"/>
<dbReference type="SUPFAM" id="SSF55469">
    <property type="entry name" value="FMN-dependent nitroreductase-like"/>
    <property type="match status" value="1"/>
</dbReference>
<dbReference type="InterPro" id="IPR000415">
    <property type="entry name" value="Nitroreductase-like"/>
</dbReference>
<reference evidence="6 7" key="1">
    <citation type="submission" date="2016-10" db="EMBL/GenBank/DDBJ databases">
        <authorList>
            <person name="de Groot N.N."/>
        </authorList>
    </citation>
    <scope>NUCLEOTIDE SEQUENCE [LARGE SCALE GENOMIC DNA]</scope>
    <source>
        <strain evidence="6 7">DSM 11457</strain>
    </source>
</reference>